<dbReference type="STRING" id="326522.BWD08_05735"/>
<dbReference type="EMBL" id="LR134516">
    <property type="protein sequence ID" value="VEJ21664.1"/>
    <property type="molecule type" value="Genomic_DNA"/>
</dbReference>
<reference evidence="2 3" key="1">
    <citation type="submission" date="2018-12" db="EMBL/GenBank/DDBJ databases">
        <authorList>
            <consortium name="Pathogen Informatics"/>
        </authorList>
    </citation>
    <scope>NUCLEOTIDE SEQUENCE [LARGE SCALE GENOMIC DNA]</scope>
    <source>
        <strain evidence="2 3">NCTC12227</strain>
    </source>
</reference>
<dbReference type="KEGG" id="nani:NCTC12227_01411"/>
<feature type="signal peptide" evidence="1">
    <location>
        <begin position="1"/>
        <end position="25"/>
    </location>
</feature>
<dbReference type="Proteomes" id="UP000268229">
    <property type="component" value="Chromosome"/>
</dbReference>
<protein>
    <submittedName>
        <fullName evidence="2">Tetratricopeptide repeat protein</fullName>
    </submittedName>
</protein>
<evidence type="ECO:0000313" key="2">
    <source>
        <dbReference type="EMBL" id="VEJ21664.1"/>
    </source>
</evidence>
<name>A0A448UCQ6_9NEIS</name>
<dbReference type="SUPFAM" id="SSF48452">
    <property type="entry name" value="TPR-like"/>
    <property type="match status" value="1"/>
</dbReference>
<dbReference type="RefSeq" id="WP_126304845.1">
    <property type="nucleotide sequence ID" value="NZ_LR134516.1"/>
</dbReference>
<evidence type="ECO:0000256" key="1">
    <source>
        <dbReference type="SAM" id="SignalP"/>
    </source>
</evidence>
<gene>
    <name evidence="2" type="ORF">NCTC12227_01411</name>
</gene>
<feature type="chain" id="PRO_5019555957" evidence="1">
    <location>
        <begin position="26"/>
        <end position="620"/>
    </location>
</feature>
<accession>A0A448UCQ6</accession>
<dbReference type="Gene3D" id="1.25.40.10">
    <property type="entry name" value="Tetratricopeptide repeat domain"/>
    <property type="match status" value="1"/>
</dbReference>
<keyword evidence="1" id="KW-0732">Signal</keyword>
<proteinExistence type="predicted"/>
<dbReference type="InterPro" id="IPR011990">
    <property type="entry name" value="TPR-like_helical_dom_sf"/>
</dbReference>
<sequence length="620" mass="69325">MFFGKTRVHAAVWAVMMLFVGNSYAATNEAPKQMPKKVQAVTVKKSFYSPEEHGREYARRAGIVERANELFTLLGGEMALQKGEAGSALATYVIILNRTKKPEIAERAMEMAISLHAYEQAEQIYQIWREIEPVPGNAQKRMGWALDLVLGKTEKTADGLQDVLKNADDVHARRVFLLLAQMSILHTDLAGKAGKAVHRAAKKYPEMPEAAIADLIFSAQNGKDRNAVAALQKLSKLDAEILPPTEATLRLVAQRSPQILSRFFTETDTSNLSPVWQEMEISSLIADNQHDKAYARLQALLNQNPNANLYIQAAILSVTREENLSVTGNYLDKAYRTGTSEQKSRAAVIGAMRYADVKQYKQAKVWADKITSPDYVFDKAVLRASIEAETGNGRAALAEARRAQRLPEQQGRFFNSNDLQRVYLFALAKHNNPQEALAELNALAAKARRQPDGAERLPDILYQRGMVYVDQLKQPEKGIADFRHYLRLNPNSAAGMNALGYTLLTLSQSDKEEAFRLIQAAYQQEPESPAINDSIGWAYYLKGDAQAALPYLQYAFEQYPDPEVAAHLGEVWWALGEREKAKDVWQKGLRKEGDKTALRRTLQRLGVKLPAPAKKAKKKK</sequence>
<dbReference type="AlphaFoldDB" id="A0A448UCQ6"/>
<dbReference type="OrthoDB" id="9766710at2"/>
<keyword evidence="3" id="KW-1185">Reference proteome</keyword>
<organism evidence="2 3">
    <name type="scientific">Neisseria animaloris</name>
    <dbReference type="NCBI Taxonomy" id="326522"/>
    <lineage>
        <taxon>Bacteria</taxon>
        <taxon>Pseudomonadati</taxon>
        <taxon>Pseudomonadota</taxon>
        <taxon>Betaproteobacteria</taxon>
        <taxon>Neisseriales</taxon>
        <taxon>Neisseriaceae</taxon>
        <taxon>Neisseria</taxon>
    </lineage>
</organism>
<evidence type="ECO:0000313" key="3">
    <source>
        <dbReference type="Proteomes" id="UP000268229"/>
    </source>
</evidence>